<proteinExistence type="predicted"/>
<name>A0A9W9CJZ6_9PLEO</name>
<dbReference type="EMBL" id="JAPEUY010000014">
    <property type="protein sequence ID" value="KAJ4366212.1"/>
    <property type="molecule type" value="Genomic_DNA"/>
</dbReference>
<gene>
    <name evidence="1" type="ORF">N0V83_007848</name>
</gene>
<organism evidence="1 2">
    <name type="scientific">Neocucurbitaria cava</name>
    <dbReference type="NCBI Taxonomy" id="798079"/>
    <lineage>
        <taxon>Eukaryota</taxon>
        <taxon>Fungi</taxon>
        <taxon>Dikarya</taxon>
        <taxon>Ascomycota</taxon>
        <taxon>Pezizomycotina</taxon>
        <taxon>Dothideomycetes</taxon>
        <taxon>Pleosporomycetidae</taxon>
        <taxon>Pleosporales</taxon>
        <taxon>Pleosporineae</taxon>
        <taxon>Cucurbitariaceae</taxon>
        <taxon>Neocucurbitaria</taxon>
    </lineage>
</organism>
<dbReference type="AlphaFoldDB" id="A0A9W9CJZ6"/>
<comment type="caution">
    <text evidence="1">The sequence shown here is derived from an EMBL/GenBank/DDBJ whole genome shotgun (WGS) entry which is preliminary data.</text>
</comment>
<dbReference type="OrthoDB" id="3770506at2759"/>
<dbReference type="Proteomes" id="UP001140560">
    <property type="component" value="Unassembled WGS sequence"/>
</dbReference>
<evidence type="ECO:0000313" key="1">
    <source>
        <dbReference type="EMBL" id="KAJ4366212.1"/>
    </source>
</evidence>
<accession>A0A9W9CJZ6</accession>
<evidence type="ECO:0000313" key="2">
    <source>
        <dbReference type="Proteomes" id="UP001140560"/>
    </source>
</evidence>
<protein>
    <submittedName>
        <fullName evidence="1">Uncharacterized protein</fullName>
    </submittedName>
</protein>
<reference evidence="1" key="1">
    <citation type="submission" date="2022-10" db="EMBL/GenBank/DDBJ databases">
        <title>Tapping the CABI collections for fungal endophytes: first genome assemblies for Collariella, Neodidymelliopsis, Ascochyta clinopodiicola, Didymella pomorum, Didymosphaeria variabile, Neocosmospora piperis and Neocucurbitaria cava.</title>
        <authorList>
            <person name="Hill R."/>
        </authorList>
    </citation>
    <scope>NUCLEOTIDE SEQUENCE</scope>
    <source>
        <strain evidence="1">IMI 356814</strain>
    </source>
</reference>
<keyword evidence="2" id="KW-1185">Reference proteome</keyword>
<sequence length="443" mass="50699">MDRLSALPPELTSHICRYLGRNVNQDDTSEVEYDDSDLCSLRMSCRTLYINTLYDASIRFPLGHIMLTFNYSSLVILLQLTANESLNQRIRSIRLSQDDGLRGGAVWPRDVWRSQLSYTGTGEANSFASSAAAVDMLTRCLRNLRPSVNFEVITYVPGVEDVFGQTAVLEAVRAAQLPRKVVRVPIDLMSITEPDGGNLTDIFGLYRPLILGASILIPAFHNEEIDKHDPDRHYVHHFRLAHPNLDQVFRAIRVIPTISVKGCNTDPELDLDDDCHDFFVSLIARNTFSQLSRIELTDLYVSGRRLSRFIKENASSLRVFSVEHVKLMDGSWDNIVDTLRKFCQLYHLSMCGGLYQKKHTFPTEAWKALPPDKADTKLTVYVWGQWNVSYYLCHWQKHFKVYRNKPDKVSSYVKICLFNIPLVSRGDSENEVVLRNYAFEYDG</sequence>